<organism evidence="1 2">
    <name type="scientific">Bizionia hallyeonensis</name>
    <dbReference type="NCBI Taxonomy" id="1123757"/>
    <lineage>
        <taxon>Bacteria</taxon>
        <taxon>Pseudomonadati</taxon>
        <taxon>Bacteroidota</taxon>
        <taxon>Flavobacteriia</taxon>
        <taxon>Flavobacteriales</taxon>
        <taxon>Flavobacteriaceae</taxon>
        <taxon>Bizionia</taxon>
    </lineage>
</organism>
<gene>
    <name evidence="1" type="ORF">ACFPH8_06555</name>
</gene>
<evidence type="ECO:0000313" key="1">
    <source>
        <dbReference type="EMBL" id="MFC5194985.1"/>
    </source>
</evidence>
<dbReference type="Proteomes" id="UP001596162">
    <property type="component" value="Unassembled WGS sequence"/>
</dbReference>
<dbReference type="RefSeq" id="WP_376859493.1">
    <property type="nucleotide sequence ID" value="NZ_JBHSLA010000002.1"/>
</dbReference>
<sequence length="189" mass="22017">MDKLFNFNLTQQSKLSQELLHIGVSNFNDALTYVQNLPYGRNSNRIEYTLILKEHKGTCSTKHAFLAALANQENIPQVKLFISIYKMYEENTEGVSAVLENYQLPYTPEAHCYLKINNNIVDVTRNSNNHISFEASLLYEEEIVSHQIGDYKVKRHQDYLKDWIVSESITYNFKTIWNIREACIQSISK</sequence>
<evidence type="ECO:0000313" key="2">
    <source>
        <dbReference type="Proteomes" id="UP001596162"/>
    </source>
</evidence>
<dbReference type="EMBL" id="JBHSLA010000002">
    <property type="protein sequence ID" value="MFC5194985.1"/>
    <property type="molecule type" value="Genomic_DNA"/>
</dbReference>
<name>A0ABW0C5R2_9FLAO</name>
<proteinExistence type="predicted"/>
<accession>A0ABW0C5R2</accession>
<keyword evidence="2" id="KW-1185">Reference proteome</keyword>
<reference evidence="2" key="1">
    <citation type="journal article" date="2019" name="Int. J. Syst. Evol. Microbiol.">
        <title>The Global Catalogue of Microorganisms (GCM) 10K type strain sequencing project: providing services to taxonomists for standard genome sequencing and annotation.</title>
        <authorList>
            <consortium name="The Broad Institute Genomics Platform"/>
            <consortium name="The Broad Institute Genome Sequencing Center for Infectious Disease"/>
            <person name="Wu L."/>
            <person name="Ma J."/>
        </authorList>
    </citation>
    <scope>NUCLEOTIDE SEQUENCE [LARGE SCALE GENOMIC DNA]</scope>
    <source>
        <strain evidence="2">JCM 17978</strain>
    </source>
</reference>
<evidence type="ECO:0008006" key="3">
    <source>
        <dbReference type="Google" id="ProtNLM"/>
    </source>
</evidence>
<comment type="caution">
    <text evidence="1">The sequence shown here is derived from an EMBL/GenBank/DDBJ whole genome shotgun (WGS) entry which is preliminary data.</text>
</comment>
<protein>
    <recommendedName>
        <fullName evidence="3">Transglutaminase-like superfamily protein</fullName>
    </recommendedName>
</protein>